<evidence type="ECO:0000313" key="2">
    <source>
        <dbReference type="Proteomes" id="UP001060085"/>
    </source>
</evidence>
<dbReference type="EMBL" id="CM044707">
    <property type="protein sequence ID" value="KAI5652451.1"/>
    <property type="molecule type" value="Genomic_DNA"/>
</dbReference>
<proteinExistence type="predicted"/>
<name>A0ACB9ZVC7_CATRO</name>
<reference evidence="2" key="1">
    <citation type="journal article" date="2023" name="Nat. Plants">
        <title>Single-cell RNA sequencing provides a high-resolution roadmap for understanding the multicellular compartmentation of specialized metabolism.</title>
        <authorList>
            <person name="Sun S."/>
            <person name="Shen X."/>
            <person name="Li Y."/>
            <person name="Li Y."/>
            <person name="Wang S."/>
            <person name="Li R."/>
            <person name="Zhang H."/>
            <person name="Shen G."/>
            <person name="Guo B."/>
            <person name="Wei J."/>
            <person name="Xu J."/>
            <person name="St-Pierre B."/>
            <person name="Chen S."/>
            <person name="Sun C."/>
        </authorList>
    </citation>
    <scope>NUCLEOTIDE SEQUENCE [LARGE SCALE GENOMIC DNA]</scope>
</reference>
<evidence type="ECO:0000313" key="1">
    <source>
        <dbReference type="EMBL" id="KAI5652451.1"/>
    </source>
</evidence>
<dbReference type="Proteomes" id="UP001060085">
    <property type="component" value="Linkage Group LG07"/>
</dbReference>
<organism evidence="1 2">
    <name type="scientific">Catharanthus roseus</name>
    <name type="common">Madagascar periwinkle</name>
    <name type="synonym">Vinca rosea</name>
    <dbReference type="NCBI Taxonomy" id="4058"/>
    <lineage>
        <taxon>Eukaryota</taxon>
        <taxon>Viridiplantae</taxon>
        <taxon>Streptophyta</taxon>
        <taxon>Embryophyta</taxon>
        <taxon>Tracheophyta</taxon>
        <taxon>Spermatophyta</taxon>
        <taxon>Magnoliopsida</taxon>
        <taxon>eudicotyledons</taxon>
        <taxon>Gunneridae</taxon>
        <taxon>Pentapetalae</taxon>
        <taxon>asterids</taxon>
        <taxon>lamiids</taxon>
        <taxon>Gentianales</taxon>
        <taxon>Apocynaceae</taxon>
        <taxon>Rauvolfioideae</taxon>
        <taxon>Vinceae</taxon>
        <taxon>Catharanthinae</taxon>
        <taxon>Catharanthus</taxon>
    </lineage>
</organism>
<keyword evidence="2" id="KW-1185">Reference proteome</keyword>
<gene>
    <name evidence="1" type="ORF">M9H77_29638</name>
</gene>
<protein>
    <submittedName>
        <fullName evidence="1">Uncharacterized protein</fullName>
    </submittedName>
</protein>
<accession>A0ACB9ZVC7</accession>
<comment type="caution">
    <text evidence="1">The sequence shown here is derived from an EMBL/GenBank/DDBJ whole genome shotgun (WGS) entry which is preliminary data.</text>
</comment>
<sequence length="132" mass="15143">MDRYNLYIDLLLDVLACLAGSHQDDKASLPSFSFSYSIFEYILAYRRKRVGFNTCSELKGALRDKFGVGKFKRLECSQAMGNSKGEQEIYILFQVIEKEESMKPSLLEKSSMGNELLQARIEIEESVEIHDE</sequence>